<accession>A0A2H1WJ04</accession>
<name>A0A2H1WJ04_SPOFR</name>
<sequence length="77" mass="8571">MCQQLVRLTILLVKKQPNTAPLTIGRLSVHEASALVAAQEVQVVDSSRAYRSQICSKEHSSPIFNFPSIIIFLNFES</sequence>
<proteinExistence type="predicted"/>
<evidence type="ECO:0000313" key="1">
    <source>
        <dbReference type="EMBL" id="SOQ52882.1"/>
    </source>
</evidence>
<protein>
    <submittedName>
        <fullName evidence="1">SFRICE_036625</fullName>
    </submittedName>
</protein>
<dbReference type="AlphaFoldDB" id="A0A2H1WJ04"/>
<reference evidence="1" key="1">
    <citation type="submission" date="2016-07" db="EMBL/GenBank/DDBJ databases">
        <authorList>
            <person name="Bretaudeau A."/>
        </authorList>
    </citation>
    <scope>NUCLEOTIDE SEQUENCE</scope>
    <source>
        <strain evidence="1">Rice</strain>
        <tissue evidence="1">Whole body</tissue>
    </source>
</reference>
<organism evidence="1">
    <name type="scientific">Spodoptera frugiperda</name>
    <name type="common">Fall armyworm</name>
    <dbReference type="NCBI Taxonomy" id="7108"/>
    <lineage>
        <taxon>Eukaryota</taxon>
        <taxon>Metazoa</taxon>
        <taxon>Ecdysozoa</taxon>
        <taxon>Arthropoda</taxon>
        <taxon>Hexapoda</taxon>
        <taxon>Insecta</taxon>
        <taxon>Pterygota</taxon>
        <taxon>Neoptera</taxon>
        <taxon>Endopterygota</taxon>
        <taxon>Lepidoptera</taxon>
        <taxon>Glossata</taxon>
        <taxon>Ditrysia</taxon>
        <taxon>Noctuoidea</taxon>
        <taxon>Noctuidae</taxon>
        <taxon>Amphipyrinae</taxon>
        <taxon>Spodoptera</taxon>
    </lineage>
</organism>
<gene>
    <name evidence="1" type="ORF">SFRICE_036625</name>
</gene>
<dbReference type="EMBL" id="ODYU01008897">
    <property type="protein sequence ID" value="SOQ52882.1"/>
    <property type="molecule type" value="Genomic_DNA"/>
</dbReference>